<protein>
    <recommendedName>
        <fullName evidence="3">Pyocin immunity protein</fullName>
    </recommendedName>
</protein>
<dbReference type="AlphaFoldDB" id="A0A7X0PBT3"/>
<dbReference type="EMBL" id="JACHLK010000002">
    <property type="protein sequence ID" value="MBB6559015.1"/>
    <property type="molecule type" value="Genomic_DNA"/>
</dbReference>
<comment type="caution">
    <text evidence="1">The sequence shown here is derived from an EMBL/GenBank/DDBJ whole genome shotgun (WGS) entry which is preliminary data.</text>
</comment>
<name>A0A7X0PBT3_9BURK</name>
<accession>A0A7X0PBT3</accession>
<proteinExistence type="predicted"/>
<gene>
    <name evidence="1" type="ORF">HNP48_001679</name>
</gene>
<evidence type="ECO:0000313" key="1">
    <source>
        <dbReference type="EMBL" id="MBB6559015.1"/>
    </source>
</evidence>
<sequence length="171" mass="18512">MDTDQLVSFLGHSSVHGALDAFLSAHGITRRPRLSDSYPYKVATPVPGLALAFEDSAQVQALHMARKSDGEFVLHELYFDCDPKKHSGAFFQGLLPLGMGAARSMAQIEAALGTPRVRRDTTNPRFPGLFASYLAKEGIVVQLKFTDAEGSALKFVRVGLLDSRHVAQGLA</sequence>
<reference evidence="1 2" key="1">
    <citation type="submission" date="2020-08" db="EMBL/GenBank/DDBJ databases">
        <title>Functional genomics of gut bacteria from endangered species of beetles.</title>
        <authorList>
            <person name="Carlos-Shanley C."/>
        </authorList>
    </citation>
    <scope>NUCLEOTIDE SEQUENCE [LARGE SCALE GENOMIC DNA]</scope>
    <source>
        <strain evidence="1 2">S00198</strain>
    </source>
</reference>
<keyword evidence="2" id="KW-1185">Reference proteome</keyword>
<evidence type="ECO:0008006" key="3">
    <source>
        <dbReference type="Google" id="ProtNLM"/>
    </source>
</evidence>
<organism evidence="1 2">
    <name type="scientific">Acidovorax soli</name>
    <dbReference type="NCBI Taxonomy" id="592050"/>
    <lineage>
        <taxon>Bacteria</taxon>
        <taxon>Pseudomonadati</taxon>
        <taxon>Pseudomonadota</taxon>
        <taxon>Betaproteobacteria</taxon>
        <taxon>Burkholderiales</taxon>
        <taxon>Comamonadaceae</taxon>
        <taxon>Acidovorax</taxon>
    </lineage>
</organism>
<dbReference type="RefSeq" id="WP_184856412.1">
    <property type="nucleotide sequence ID" value="NZ_JACHLK010000002.1"/>
</dbReference>
<evidence type="ECO:0000313" key="2">
    <source>
        <dbReference type="Proteomes" id="UP000575083"/>
    </source>
</evidence>
<dbReference type="Proteomes" id="UP000575083">
    <property type="component" value="Unassembled WGS sequence"/>
</dbReference>